<dbReference type="InterPro" id="IPR013120">
    <property type="entry name" value="FAR_NAD-bd"/>
</dbReference>
<dbReference type="Gene3D" id="3.40.50.720">
    <property type="entry name" value="NAD(P)-binding Rossmann-like Domain"/>
    <property type="match status" value="1"/>
</dbReference>
<organism evidence="5 6">
    <name type="scientific">Bimuria novae-zelandiae CBS 107.79</name>
    <dbReference type="NCBI Taxonomy" id="1447943"/>
    <lineage>
        <taxon>Eukaryota</taxon>
        <taxon>Fungi</taxon>
        <taxon>Dikarya</taxon>
        <taxon>Ascomycota</taxon>
        <taxon>Pezizomycotina</taxon>
        <taxon>Dothideomycetes</taxon>
        <taxon>Pleosporomycetidae</taxon>
        <taxon>Pleosporales</taxon>
        <taxon>Massarineae</taxon>
        <taxon>Didymosphaeriaceae</taxon>
        <taxon>Bimuria</taxon>
    </lineage>
</organism>
<dbReference type="InterPro" id="IPR036291">
    <property type="entry name" value="NAD(P)-bd_dom_sf"/>
</dbReference>
<evidence type="ECO:0000256" key="1">
    <source>
        <dbReference type="ARBA" id="ARBA00022450"/>
    </source>
</evidence>
<protein>
    <recommendedName>
        <fullName evidence="4">Thioester reductase (TE) domain-containing protein</fullName>
    </recommendedName>
</protein>
<proteinExistence type="predicted"/>
<dbReference type="PANTHER" id="PTHR43439">
    <property type="entry name" value="PHENYLACETATE-COENZYME A LIGASE"/>
    <property type="match status" value="1"/>
</dbReference>
<dbReference type="PANTHER" id="PTHR43439:SF2">
    <property type="entry name" value="ENZYME, PUTATIVE (JCVI)-RELATED"/>
    <property type="match status" value="1"/>
</dbReference>
<evidence type="ECO:0000256" key="3">
    <source>
        <dbReference type="SAM" id="MobiDB-lite"/>
    </source>
</evidence>
<evidence type="ECO:0000313" key="6">
    <source>
        <dbReference type="Proteomes" id="UP000800036"/>
    </source>
</evidence>
<dbReference type="OrthoDB" id="429813at2759"/>
<feature type="region of interest" description="Disordered" evidence="3">
    <location>
        <begin position="129"/>
        <end position="148"/>
    </location>
</feature>
<feature type="domain" description="Thioester reductase (TE)" evidence="4">
    <location>
        <begin position="28"/>
        <end position="124"/>
    </location>
</feature>
<dbReference type="Proteomes" id="UP000800036">
    <property type="component" value="Unassembled WGS sequence"/>
</dbReference>
<dbReference type="EMBL" id="ML976711">
    <property type="protein sequence ID" value="KAF1969293.1"/>
    <property type="molecule type" value="Genomic_DNA"/>
</dbReference>
<feature type="non-terminal residue" evidence="5">
    <location>
        <position position="1"/>
    </location>
</feature>
<evidence type="ECO:0000256" key="2">
    <source>
        <dbReference type="ARBA" id="ARBA00022553"/>
    </source>
</evidence>
<accession>A0A6A5UVU6</accession>
<name>A0A6A5UVU6_9PLEO</name>
<dbReference type="AlphaFoldDB" id="A0A6A5UVU6"/>
<keyword evidence="6" id="KW-1185">Reference proteome</keyword>
<dbReference type="SUPFAM" id="SSF51735">
    <property type="entry name" value="NAD(P)-binding Rossmann-fold domains"/>
    <property type="match status" value="1"/>
</dbReference>
<keyword evidence="1" id="KW-0596">Phosphopantetheine</keyword>
<reference evidence="5" key="1">
    <citation type="journal article" date="2020" name="Stud. Mycol.">
        <title>101 Dothideomycetes genomes: a test case for predicting lifestyles and emergence of pathogens.</title>
        <authorList>
            <person name="Haridas S."/>
            <person name="Albert R."/>
            <person name="Binder M."/>
            <person name="Bloem J."/>
            <person name="Labutti K."/>
            <person name="Salamov A."/>
            <person name="Andreopoulos B."/>
            <person name="Baker S."/>
            <person name="Barry K."/>
            <person name="Bills G."/>
            <person name="Bluhm B."/>
            <person name="Cannon C."/>
            <person name="Castanera R."/>
            <person name="Culley D."/>
            <person name="Daum C."/>
            <person name="Ezra D."/>
            <person name="Gonzalez J."/>
            <person name="Henrissat B."/>
            <person name="Kuo A."/>
            <person name="Liang C."/>
            <person name="Lipzen A."/>
            <person name="Lutzoni F."/>
            <person name="Magnuson J."/>
            <person name="Mondo S."/>
            <person name="Nolan M."/>
            <person name="Ohm R."/>
            <person name="Pangilinan J."/>
            <person name="Park H.-J."/>
            <person name="Ramirez L."/>
            <person name="Alfaro M."/>
            <person name="Sun H."/>
            <person name="Tritt A."/>
            <person name="Yoshinaga Y."/>
            <person name="Zwiers L.-H."/>
            <person name="Turgeon B."/>
            <person name="Goodwin S."/>
            <person name="Spatafora J."/>
            <person name="Crous P."/>
            <person name="Grigoriev I."/>
        </authorList>
    </citation>
    <scope>NUCLEOTIDE SEQUENCE</scope>
    <source>
        <strain evidence="5">CBS 107.79</strain>
    </source>
</reference>
<sequence>STKLLYISSISSVAQLPSISHSSNIPEEVVKDFNAPYDIGYAKSKLVSELLCDTASRKLGLPISFVRVGQIAGTVEGETIAAWNTAEWLSNLVITSISLGALPDDLGAELHKVDWIPVDMLAKTLGEQGTNLSRPESASGASSSAQTFNLLNPKPTSWKALLPDIISSIKNHTGKILGIVSAAAWLEMFQEVGGSFSAHDATDLLQTHPAIKLQESYEARMAGGQKAIEWEMESALAKSTTLNGMLAVGGEWMDK</sequence>
<gene>
    <name evidence="5" type="ORF">BU23DRAFT_653374</name>
</gene>
<evidence type="ECO:0000259" key="4">
    <source>
        <dbReference type="Pfam" id="PF07993"/>
    </source>
</evidence>
<dbReference type="InterPro" id="IPR051414">
    <property type="entry name" value="Adenylate-forming_Reductase"/>
</dbReference>
<dbReference type="Pfam" id="PF07993">
    <property type="entry name" value="NAD_binding_4"/>
    <property type="match status" value="1"/>
</dbReference>
<evidence type="ECO:0000313" key="5">
    <source>
        <dbReference type="EMBL" id="KAF1969293.1"/>
    </source>
</evidence>
<keyword evidence="2" id="KW-0597">Phosphoprotein</keyword>